<feature type="domain" description="EF-hand" evidence="2">
    <location>
        <begin position="84"/>
        <end position="119"/>
    </location>
</feature>
<dbReference type="RefSeq" id="WP_094473732.1">
    <property type="nucleotide sequence ID" value="NZ_NOXT01000109.1"/>
</dbReference>
<evidence type="ECO:0000313" key="4">
    <source>
        <dbReference type="Proteomes" id="UP000216991"/>
    </source>
</evidence>
<dbReference type="InterPro" id="IPR002048">
    <property type="entry name" value="EF_hand_dom"/>
</dbReference>
<protein>
    <recommendedName>
        <fullName evidence="2">EF-hand domain-containing protein</fullName>
    </recommendedName>
</protein>
<dbReference type="AlphaFoldDB" id="A0A255YHL5"/>
<gene>
    <name evidence="3" type="ORF">CHU93_08865</name>
</gene>
<dbReference type="InterPro" id="IPR011992">
    <property type="entry name" value="EF-hand-dom_pair"/>
</dbReference>
<dbReference type="Proteomes" id="UP000216991">
    <property type="component" value="Unassembled WGS sequence"/>
</dbReference>
<dbReference type="Pfam" id="PF13202">
    <property type="entry name" value="EF-hand_5"/>
    <property type="match status" value="2"/>
</dbReference>
<evidence type="ECO:0000259" key="2">
    <source>
        <dbReference type="PROSITE" id="PS50222"/>
    </source>
</evidence>
<dbReference type="GO" id="GO:0005509">
    <property type="term" value="F:calcium ion binding"/>
    <property type="evidence" value="ECO:0007669"/>
    <property type="project" value="InterPro"/>
</dbReference>
<dbReference type="CDD" id="cd00051">
    <property type="entry name" value="EFh"/>
    <property type="match status" value="1"/>
</dbReference>
<dbReference type="PROSITE" id="PS00018">
    <property type="entry name" value="EF_HAND_1"/>
    <property type="match status" value="2"/>
</dbReference>
<comment type="caution">
    <text evidence="3">The sequence shown here is derived from an EMBL/GenBank/DDBJ whole genome shotgun (WGS) entry which is preliminary data.</text>
</comment>
<proteinExistence type="predicted"/>
<name>A0A255YHL5_9SPHN</name>
<accession>A0A255YHL5</accession>
<feature type="region of interest" description="Disordered" evidence="1">
    <location>
        <begin position="36"/>
        <end position="57"/>
    </location>
</feature>
<keyword evidence="4" id="KW-1185">Reference proteome</keyword>
<dbReference type="OrthoDB" id="7391686at2"/>
<dbReference type="SUPFAM" id="SSF47473">
    <property type="entry name" value="EF-hand"/>
    <property type="match status" value="1"/>
</dbReference>
<reference evidence="3 4" key="1">
    <citation type="submission" date="2017-07" db="EMBL/GenBank/DDBJ databases">
        <title>Sandarakinorhabdus cyanobacteriorum sp. nov., a novel bacterium isolated from cyanobacterial aggregates in a eutrophic lake.</title>
        <authorList>
            <person name="Cai H."/>
        </authorList>
    </citation>
    <scope>NUCLEOTIDE SEQUENCE [LARGE SCALE GENOMIC DNA]</scope>
    <source>
        <strain evidence="3 4">TH057</strain>
    </source>
</reference>
<evidence type="ECO:0000256" key="1">
    <source>
        <dbReference type="SAM" id="MobiDB-lite"/>
    </source>
</evidence>
<dbReference type="Gene3D" id="1.10.238.10">
    <property type="entry name" value="EF-hand"/>
    <property type="match status" value="1"/>
</dbReference>
<dbReference type="PROSITE" id="PS50222">
    <property type="entry name" value="EF_HAND_2"/>
    <property type="match status" value="1"/>
</dbReference>
<organism evidence="3 4">
    <name type="scientific">Sandarakinorhabdus cyanobacteriorum</name>
    <dbReference type="NCBI Taxonomy" id="1981098"/>
    <lineage>
        <taxon>Bacteria</taxon>
        <taxon>Pseudomonadati</taxon>
        <taxon>Pseudomonadota</taxon>
        <taxon>Alphaproteobacteria</taxon>
        <taxon>Sphingomonadales</taxon>
        <taxon>Sphingosinicellaceae</taxon>
        <taxon>Sandarakinorhabdus</taxon>
    </lineage>
</organism>
<sequence>MRRILGFVVALAGLLAAGAILWRAPPVTESAAALAVADADPDGQPADAAPPDEAPIAPMSAAQREARRLARYDKDDDGAVSRGEFLANRQKAFAKADRNHDGRLDFEEYAVATATRFARADRDADGRLTAKEFATTAVKRKAKAACVCPVAEGE</sequence>
<evidence type="ECO:0000313" key="3">
    <source>
        <dbReference type="EMBL" id="OYQ28663.1"/>
    </source>
</evidence>
<dbReference type="InterPro" id="IPR018247">
    <property type="entry name" value="EF_Hand_1_Ca_BS"/>
</dbReference>
<dbReference type="EMBL" id="NOXT01000109">
    <property type="protein sequence ID" value="OYQ28663.1"/>
    <property type="molecule type" value="Genomic_DNA"/>
</dbReference>